<dbReference type="RefSeq" id="WP_218163503.1">
    <property type="nucleotide sequence ID" value="NZ_FPJW01000008.1"/>
</dbReference>
<keyword evidence="5 7" id="KW-1133">Transmembrane helix</keyword>
<organism evidence="8 9">
    <name type="scientific">Marinospirillum alkaliphilum DSM 21637</name>
    <dbReference type="NCBI Taxonomy" id="1122209"/>
    <lineage>
        <taxon>Bacteria</taxon>
        <taxon>Pseudomonadati</taxon>
        <taxon>Pseudomonadota</taxon>
        <taxon>Gammaproteobacteria</taxon>
        <taxon>Oceanospirillales</taxon>
        <taxon>Oceanospirillaceae</taxon>
        <taxon>Marinospirillum</taxon>
    </lineage>
</organism>
<dbReference type="Proteomes" id="UP000182350">
    <property type="component" value="Unassembled WGS sequence"/>
</dbReference>
<feature type="transmembrane region" description="Helical" evidence="7">
    <location>
        <begin position="12"/>
        <end position="33"/>
    </location>
</feature>
<dbReference type="InterPro" id="IPR002758">
    <property type="entry name" value="Cation_antiport_E"/>
</dbReference>
<dbReference type="AlphaFoldDB" id="A0A1K1YEQ6"/>
<dbReference type="PANTHER" id="PTHR34584:SF1">
    <property type="entry name" value="NA(+)_H(+) ANTIPORTER SUBUNIT E1"/>
    <property type="match status" value="1"/>
</dbReference>
<proteinExistence type="inferred from homology"/>
<evidence type="ECO:0000256" key="6">
    <source>
        <dbReference type="ARBA" id="ARBA00023136"/>
    </source>
</evidence>
<reference evidence="8 9" key="1">
    <citation type="submission" date="2016-11" db="EMBL/GenBank/DDBJ databases">
        <authorList>
            <person name="Jaros S."/>
            <person name="Januszkiewicz K."/>
            <person name="Wedrychowicz H."/>
        </authorList>
    </citation>
    <scope>NUCLEOTIDE SEQUENCE [LARGE SCALE GENOMIC DNA]</scope>
    <source>
        <strain evidence="8 9">DSM 21637</strain>
    </source>
</reference>
<evidence type="ECO:0000256" key="1">
    <source>
        <dbReference type="ARBA" id="ARBA00004651"/>
    </source>
</evidence>
<comment type="similarity">
    <text evidence="2">Belongs to the CPA3 antiporters (TC 2.A.63) subunit E family.</text>
</comment>
<sequence length="185" mass="20841">MLPKPLMDVRMNVSGIISLLLRLVLAATVWWLISEGRNDSWVLGAPAVLLAVWLSHHLHPQPGRRLSLVGLLAFWWFFTRQSLLAGLDVARRTLSPELPIQPGAISVPLYLPSGAPRWLLAMTLSLLPGTLSVRFEKDRLLLHCLDMTQPVEHDVFVAQRQIAAVFGLPVADLLEQEQRHRRQET</sequence>
<name>A0A1K1YEQ6_9GAMM</name>
<keyword evidence="9" id="KW-1185">Reference proteome</keyword>
<dbReference type="STRING" id="1122209.SAMN02745752_02189"/>
<accession>A0A1K1YEQ6</accession>
<dbReference type="GO" id="GO:0005886">
    <property type="term" value="C:plasma membrane"/>
    <property type="evidence" value="ECO:0007669"/>
    <property type="project" value="UniProtKB-SubCell"/>
</dbReference>
<evidence type="ECO:0000256" key="2">
    <source>
        <dbReference type="ARBA" id="ARBA00006228"/>
    </source>
</evidence>
<gene>
    <name evidence="8" type="ORF">SAMN02745752_02189</name>
</gene>
<keyword evidence="6 7" id="KW-0472">Membrane</keyword>
<keyword evidence="3" id="KW-1003">Cell membrane</keyword>
<dbReference type="Pfam" id="PF01899">
    <property type="entry name" value="MNHE"/>
    <property type="match status" value="1"/>
</dbReference>
<comment type="subcellular location">
    <subcellularLocation>
        <location evidence="1">Cell membrane</location>
        <topology evidence="1">Multi-pass membrane protein</topology>
    </subcellularLocation>
</comment>
<keyword evidence="4 7" id="KW-0812">Transmembrane</keyword>
<evidence type="ECO:0000313" key="9">
    <source>
        <dbReference type="Proteomes" id="UP000182350"/>
    </source>
</evidence>
<dbReference type="PANTHER" id="PTHR34584">
    <property type="entry name" value="NA(+)/H(+) ANTIPORTER SUBUNIT E1"/>
    <property type="match status" value="1"/>
</dbReference>
<protein>
    <submittedName>
        <fullName evidence="8">Multicomponent Na+:H+ antiporter subunit E</fullName>
    </submittedName>
</protein>
<dbReference type="GO" id="GO:0008324">
    <property type="term" value="F:monoatomic cation transmembrane transporter activity"/>
    <property type="evidence" value="ECO:0007669"/>
    <property type="project" value="InterPro"/>
</dbReference>
<evidence type="ECO:0000256" key="4">
    <source>
        <dbReference type="ARBA" id="ARBA00022692"/>
    </source>
</evidence>
<evidence type="ECO:0000256" key="5">
    <source>
        <dbReference type="ARBA" id="ARBA00022989"/>
    </source>
</evidence>
<evidence type="ECO:0000256" key="7">
    <source>
        <dbReference type="SAM" id="Phobius"/>
    </source>
</evidence>
<evidence type="ECO:0000256" key="3">
    <source>
        <dbReference type="ARBA" id="ARBA00022475"/>
    </source>
</evidence>
<dbReference type="EMBL" id="FPJW01000008">
    <property type="protein sequence ID" value="SFX59995.1"/>
    <property type="molecule type" value="Genomic_DNA"/>
</dbReference>
<evidence type="ECO:0000313" key="8">
    <source>
        <dbReference type="EMBL" id="SFX59995.1"/>
    </source>
</evidence>